<dbReference type="EMBL" id="JAOECG010000012">
    <property type="protein sequence ID" value="MDG9787501.1"/>
    <property type="molecule type" value="Genomic_DNA"/>
</dbReference>
<reference evidence="2" key="1">
    <citation type="submission" date="2022-09" db="EMBL/GenBank/DDBJ databases">
        <title>Intensive care unit water sources are persistently colonized with multi-drug resistant bacteria and are the site of extensive horizontal gene transfer of antibiotic resistance genes.</title>
        <authorList>
            <person name="Diorio-Toth L."/>
        </authorList>
    </citation>
    <scope>NUCLEOTIDE SEQUENCE</scope>
    <source>
        <strain evidence="2">GD04065</strain>
    </source>
</reference>
<name>A0AAW6RUP6_ACIJO</name>
<protein>
    <submittedName>
        <fullName evidence="2">Uncharacterized protein</fullName>
    </submittedName>
</protein>
<dbReference type="RefSeq" id="WP_094148447.1">
    <property type="nucleotide sequence ID" value="NZ_CP181916.1"/>
</dbReference>
<evidence type="ECO:0000313" key="3">
    <source>
        <dbReference type="Proteomes" id="UP001157887"/>
    </source>
</evidence>
<evidence type="ECO:0000313" key="2">
    <source>
        <dbReference type="EMBL" id="MDG9787501.1"/>
    </source>
</evidence>
<proteinExistence type="predicted"/>
<feature type="signal peptide" evidence="1">
    <location>
        <begin position="1"/>
        <end position="22"/>
    </location>
</feature>
<accession>A0AAW6RUP6</accession>
<gene>
    <name evidence="2" type="ORF">N7566_10985</name>
</gene>
<organism evidence="2 3">
    <name type="scientific">Acinetobacter johnsonii</name>
    <dbReference type="NCBI Taxonomy" id="40214"/>
    <lineage>
        <taxon>Bacteria</taxon>
        <taxon>Pseudomonadati</taxon>
        <taxon>Pseudomonadota</taxon>
        <taxon>Gammaproteobacteria</taxon>
        <taxon>Moraxellales</taxon>
        <taxon>Moraxellaceae</taxon>
        <taxon>Acinetobacter</taxon>
    </lineage>
</organism>
<dbReference type="Proteomes" id="UP001157887">
    <property type="component" value="Unassembled WGS sequence"/>
</dbReference>
<comment type="caution">
    <text evidence="2">The sequence shown here is derived from an EMBL/GenBank/DDBJ whole genome shotgun (WGS) entry which is preliminary data.</text>
</comment>
<keyword evidence="1" id="KW-0732">Signal</keyword>
<sequence length="190" mass="21801">MLKHHAKHVLWLLALGTVVAHAAEVPVSSNYPVSQQQVHEQLHTAIEQAMDVRDKYQLEKARTWLSYADHEYSEKAKRQNIDLIYQQVLEIVYADQRATLSVETAMLAFSQLMRRDLWTRAATLKTQTGFQCAYKELAQAEVNLVWAAAEYHELGWHHSCEIFASAERLMDQATHLSENCGTLNLTQFAF</sequence>
<feature type="chain" id="PRO_5044026312" evidence="1">
    <location>
        <begin position="23"/>
        <end position="190"/>
    </location>
</feature>
<dbReference type="AlphaFoldDB" id="A0AAW6RUP6"/>
<evidence type="ECO:0000256" key="1">
    <source>
        <dbReference type="SAM" id="SignalP"/>
    </source>
</evidence>